<feature type="domain" description="Tetrapyrrole methylase" evidence="12">
    <location>
        <begin position="221"/>
        <end position="429"/>
    </location>
</feature>
<dbReference type="InterPro" id="IPR035996">
    <property type="entry name" value="4pyrrol_Methylase_sf"/>
</dbReference>
<dbReference type="Pfam" id="PF02602">
    <property type="entry name" value="HEM4"/>
    <property type="match status" value="1"/>
</dbReference>
<evidence type="ECO:0000256" key="10">
    <source>
        <dbReference type="ARBA" id="ARBA00023268"/>
    </source>
</evidence>
<sequence>MPWFPIFIDLKDKPVLIVGGGAVALRKLEKLLPYGAKITVAAPKILSGFEDFPGIKLKRKNFTASDLRPRPSMVIAATDSEKINSRVSFLCRKHHIPVNVADDPALCSFLFPALIQRGAFSVGISTGGASPVAAAYFKALISEMLPKGLEELLTWLEALRPQVKAAMPKQSDRGAVFQRLFDAGMARGAPLSQAETEKYIAGEHGRKTREKDTACKPAGSVALVGAGCGRADLITVRGLRLLERCQAVVYDDLIDTALLDAAPEFAERIYVGKRNGAHGASQDEINQKLMELARRGLKVVRLKGGDPYLFGRGGEEMMALLAAGISCQEVPGIPSPIGIAAQAGIPVTHRGISRGVHIITAHTADTGDGLPEDFDTLAKLSGTLIFLMGLERLSVITARLIEAGKDPDTPAAVVSGGNAPKPAQVRAPLQLLGQAAEDAGVSAPAIIIVGVVASMDLSAVSHEPEEGMNLSAASHEPEEGMNLSAVSHEPKEVMNLFAVSHEPKEVMSLSAAGYRAEEVLNGIRIGITGTQEIAEKQRLALSALGAKAVWVMRSEIKELSAAYDRRIFGKDPCWIVFTSANGVKTFFGQMAAKGIDMRSMKDIFPKGEKFAVIGPATGKALLQYGIAADLCPDVYTSENLAAAIAASARVGERVVLLRSALGTRTLPEMLIKAGFAVEDIPVYDLEYKFCDETLSKLDYLTFSSAEGVKAFFKRYGGVPEGVCCVCIGSVTAKTLAQYVSAPFLISLETSAEGIVETILHDRKK</sequence>
<dbReference type="Pfam" id="PF13241">
    <property type="entry name" value="NAD_binding_7"/>
    <property type="match status" value="1"/>
</dbReference>
<dbReference type="GO" id="GO:0043115">
    <property type="term" value="F:precorrin-2 dehydrogenase activity"/>
    <property type="evidence" value="ECO:0007669"/>
    <property type="project" value="UniProtKB-EC"/>
</dbReference>
<dbReference type="EMBL" id="RAYQ01000002">
    <property type="protein sequence ID" value="RKI93691.1"/>
    <property type="molecule type" value="Genomic_DNA"/>
</dbReference>
<dbReference type="SUPFAM" id="SSF51735">
    <property type="entry name" value="NAD(P)-binding Rossmann-fold domains"/>
    <property type="match status" value="1"/>
</dbReference>
<keyword evidence="9" id="KW-0627">Porphyrin biosynthesis</keyword>
<evidence type="ECO:0000256" key="2">
    <source>
        <dbReference type="ARBA" id="ARBA00022573"/>
    </source>
</evidence>
<keyword evidence="7" id="KW-0520">NAD</keyword>
<keyword evidence="8" id="KW-0456">Lyase</keyword>
<dbReference type="GO" id="GO:0019354">
    <property type="term" value="P:siroheme biosynthetic process"/>
    <property type="evidence" value="ECO:0007669"/>
    <property type="project" value="UniProtKB-UniPathway"/>
</dbReference>
<evidence type="ECO:0000256" key="1">
    <source>
        <dbReference type="ARBA" id="ARBA00005010"/>
    </source>
</evidence>
<dbReference type="AlphaFoldDB" id="A0A3A9B1R1"/>
<keyword evidence="15" id="KW-1185">Reference proteome</keyword>
<dbReference type="CDD" id="cd06578">
    <property type="entry name" value="HemD"/>
    <property type="match status" value="1"/>
</dbReference>
<gene>
    <name evidence="14" type="primary">cobA</name>
    <name evidence="14" type="ORF">D7V94_03130</name>
</gene>
<dbReference type="NCBIfam" id="NF004790">
    <property type="entry name" value="PRK06136.1"/>
    <property type="match status" value="1"/>
</dbReference>
<dbReference type="FunFam" id="3.40.1010.10:FF:000001">
    <property type="entry name" value="Siroheme synthase"/>
    <property type="match status" value="1"/>
</dbReference>
<dbReference type="InterPro" id="IPR014777">
    <property type="entry name" value="4pyrrole_Mease_sub1"/>
</dbReference>
<evidence type="ECO:0000259" key="12">
    <source>
        <dbReference type="Pfam" id="PF00590"/>
    </source>
</evidence>
<dbReference type="CDD" id="cd11642">
    <property type="entry name" value="SUMT"/>
    <property type="match status" value="1"/>
</dbReference>
<dbReference type="Gene3D" id="3.30.950.10">
    <property type="entry name" value="Methyltransferase, Cobalt-precorrin-4 Transmethylase, Domain 2"/>
    <property type="match status" value="1"/>
</dbReference>
<keyword evidence="6" id="KW-0560">Oxidoreductase</keyword>
<dbReference type="InterPro" id="IPR003754">
    <property type="entry name" value="4pyrrol_synth_uPrphyn_synth"/>
</dbReference>
<feature type="domain" description="Tetrapyrrole biosynthesis uroporphyrinogen III synthase" evidence="13">
    <location>
        <begin position="541"/>
        <end position="755"/>
    </location>
</feature>
<dbReference type="NCBIfam" id="NF007922">
    <property type="entry name" value="PRK10637.1"/>
    <property type="match status" value="1"/>
</dbReference>
<reference evidence="14 15" key="1">
    <citation type="submission" date="2018-09" db="EMBL/GenBank/DDBJ databases">
        <title>Murine metabolic-syndrome-specific gut microbial biobank.</title>
        <authorList>
            <person name="Liu C."/>
        </authorList>
    </citation>
    <scope>NUCLEOTIDE SEQUENCE [LARGE SCALE GENOMIC DNA]</scope>
    <source>
        <strain evidence="14 15">0.1xD8-82</strain>
    </source>
</reference>
<keyword evidence="4 14" id="KW-0808">Transferase</keyword>
<dbReference type="InterPro" id="IPR000878">
    <property type="entry name" value="4pyrrol_Mease"/>
</dbReference>
<dbReference type="PANTHER" id="PTHR45790">
    <property type="entry name" value="SIROHEME SYNTHASE-RELATED"/>
    <property type="match status" value="1"/>
</dbReference>
<dbReference type="SUPFAM" id="SSF53790">
    <property type="entry name" value="Tetrapyrrole methylase"/>
    <property type="match status" value="1"/>
</dbReference>
<dbReference type="Gene3D" id="3.30.160.110">
    <property type="entry name" value="Siroheme synthase, domain 2"/>
    <property type="match status" value="1"/>
</dbReference>
<dbReference type="GO" id="GO:0009236">
    <property type="term" value="P:cobalamin biosynthetic process"/>
    <property type="evidence" value="ECO:0007669"/>
    <property type="project" value="UniProtKB-KW"/>
</dbReference>
<evidence type="ECO:0000256" key="5">
    <source>
        <dbReference type="ARBA" id="ARBA00022691"/>
    </source>
</evidence>
<organism evidence="14 15">
    <name type="scientific">Parablautia intestinalis</name>
    <dbReference type="NCBI Taxonomy" id="2320100"/>
    <lineage>
        <taxon>Bacteria</taxon>
        <taxon>Bacillati</taxon>
        <taxon>Bacillota</taxon>
        <taxon>Clostridia</taxon>
        <taxon>Lachnospirales</taxon>
        <taxon>Lachnospiraceae</taxon>
        <taxon>Parablautia</taxon>
    </lineage>
</organism>
<dbReference type="InterPro" id="IPR050161">
    <property type="entry name" value="Siro_Cobalamin_biosynth"/>
</dbReference>
<evidence type="ECO:0000313" key="15">
    <source>
        <dbReference type="Proteomes" id="UP000280696"/>
    </source>
</evidence>
<dbReference type="UniPathway" id="UPA00262">
    <property type="reaction ID" value="UER00222"/>
</dbReference>
<dbReference type="GO" id="GO:0004852">
    <property type="term" value="F:uroporphyrinogen-III synthase activity"/>
    <property type="evidence" value="ECO:0007669"/>
    <property type="project" value="InterPro"/>
</dbReference>
<proteinExistence type="predicted"/>
<dbReference type="Gene3D" id="3.40.1010.10">
    <property type="entry name" value="Cobalt-precorrin-4 Transmethylase, Domain 1"/>
    <property type="match status" value="1"/>
</dbReference>
<evidence type="ECO:0000256" key="6">
    <source>
        <dbReference type="ARBA" id="ARBA00023002"/>
    </source>
</evidence>
<dbReference type="InterPro" id="IPR006366">
    <property type="entry name" value="CobA/CysG_C"/>
</dbReference>
<dbReference type="OrthoDB" id="9815856at2"/>
<dbReference type="NCBIfam" id="TIGR01469">
    <property type="entry name" value="cobA_cysG_Cterm"/>
    <property type="match status" value="1"/>
</dbReference>
<dbReference type="Gene3D" id="3.40.50.10090">
    <property type="match status" value="2"/>
</dbReference>
<evidence type="ECO:0000256" key="3">
    <source>
        <dbReference type="ARBA" id="ARBA00022603"/>
    </source>
</evidence>
<evidence type="ECO:0000256" key="4">
    <source>
        <dbReference type="ARBA" id="ARBA00022679"/>
    </source>
</evidence>
<dbReference type="SUPFAM" id="SSF75615">
    <property type="entry name" value="Siroheme synthase middle domains-like"/>
    <property type="match status" value="1"/>
</dbReference>
<dbReference type="PANTHER" id="PTHR45790:SF3">
    <property type="entry name" value="S-ADENOSYL-L-METHIONINE-DEPENDENT UROPORPHYRINOGEN III METHYLTRANSFERASE, CHLOROPLASTIC"/>
    <property type="match status" value="1"/>
</dbReference>
<comment type="catalytic activity">
    <reaction evidence="11">
        <text>precorrin-2 + NAD(+) = sirohydrochlorin + NADH + 2 H(+)</text>
        <dbReference type="Rhea" id="RHEA:15613"/>
        <dbReference type="ChEBI" id="CHEBI:15378"/>
        <dbReference type="ChEBI" id="CHEBI:57540"/>
        <dbReference type="ChEBI" id="CHEBI:57945"/>
        <dbReference type="ChEBI" id="CHEBI:58351"/>
        <dbReference type="ChEBI" id="CHEBI:58827"/>
        <dbReference type="EC" id="1.3.1.76"/>
    </reaction>
</comment>
<dbReference type="RefSeq" id="WP_120466668.1">
    <property type="nucleotide sequence ID" value="NZ_RAYQ01000002.1"/>
</dbReference>
<dbReference type="InterPro" id="IPR014776">
    <property type="entry name" value="4pyrrole_Mease_sub2"/>
</dbReference>
<dbReference type="GO" id="GO:0032259">
    <property type="term" value="P:methylation"/>
    <property type="evidence" value="ECO:0007669"/>
    <property type="project" value="UniProtKB-KW"/>
</dbReference>
<accession>A0A3A9B1R1</accession>
<evidence type="ECO:0000259" key="13">
    <source>
        <dbReference type="Pfam" id="PF02602"/>
    </source>
</evidence>
<name>A0A3A9B1R1_9FIRM</name>
<dbReference type="Proteomes" id="UP000280696">
    <property type="component" value="Unassembled WGS sequence"/>
</dbReference>
<evidence type="ECO:0000256" key="11">
    <source>
        <dbReference type="ARBA" id="ARBA00047561"/>
    </source>
</evidence>
<keyword evidence="3 14" id="KW-0489">Methyltransferase</keyword>
<dbReference type="SUPFAM" id="SSF69618">
    <property type="entry name" value="HemD-like"/>
    <property type="match status" value="1"/>
</dbReference>
<dbReference type="NCBIfam" id="TIGR01470">
    <property type="entry name" value="cysG_Nterm"/>
    <property type="match status" value="1"/>
</dbReference>
<dbReference type="InterPro" id="IPR036291">
    <property type="entry name" value="NAD(P)-bd_dom_sf"/>
</dbReference>
<evidence type="ECO:0000256" key="7">
    <source>
        <dbReference type="ARBA" id="ARBA00023027"/>
    </source>
</evidence>
<comment type="caution">
    <text evidence="14">The sequence shown here is derived from an EMBL/GenBank/DDBJ whole genome shotgun (WGS) entry which is preliminary data.</text>
</comment>
<evidence type="ECO:0000313" key="14">
    <source>
        <dbReference type="EMBL" id="RKI93691.1"/>
    </source>
</evidence>
<keyword evidence="5" id="KW-0949">S-adenosyl-L-methionine</keyword>
<comment type="pathway">
    <text evidence="1">Porphyrin-containing compound metabolism; siroheme biosynthesis; sirohydrochlorin from precorrin-2: step 1/1.</text>
</comment>
<keyword evidence="2" id="KW-0169">Cobalamin biosynthesis</keyword>
<dbReference type="Gene3D" id="3.40.50.720">
    <property type="entry name" value="NAD(P)-binding Rossmann-like Domain"/>
    <property type="match status" value="1"/>
</dbReference>
<dbReference type="GO" id="GO:0004851">
    <property type="term" value="F:uroporphyrin-III C-methyltransferase activity"/>
    <property type="evidence" value="ECO:0007669"/>
    <property type="project" value="UniProtKB-EC"/>
</dbReference>
<dbReference type="EC" id="2.1.1.107" evidence="14"/>
<dbReference type="InterPro" id="IPR036108">
    <property type="entry name" value="4pyrrol_syn_uPrphyn_synt_sf"/>
</dbReference>
<evidence type="ECO:0000256" key="8">
    <source>
        <dbReference type="ARBA" id="ARBA00023239"/>
    </source>
</evidence>
<evidence type="ECO:0000256" key="9">
    <source>
        <dbReference type="ARBA" id="ARBA00023244"/>
    </source>
</evidence>
<dbReference type="InterPro" id="IPR006367">
    <property type="entry name" value="Sirohaem_synthase_N"/>
</dbReference>
<keyword evidence="10" id="KW-0511">Multifunctional enzyme</keyword>
<protein>
    <submittedName>
        <fullName evidence="14">Uroporphyrinogen-III C-methyltransferase</fullName>
        <ecNumber evidence="14">2.1.1.107</ecNumber>
    </submittedName>
</protein>
<dbReference type="Pfam" id="PF00590">
    <property type="entry name" value="TP_methylase"/>
    <property type="match status" value="1"/>
</dbReference>